<evidence type="ECO:0000256" key="1">
    <source>
        <dbReference type="ARBA" id="ARBA00004304"/>
    </source>
</evidence>
<dbReference type="GO" id="GO:0005744">
    <property type="term" value="C:TIM23 mitochondrial import inner membrane translocase complex"/>
    <property type="evidence" value="ECO:0007669"/>
    <property type="project" value="UniProtKB-UniRule"/>
</dbReference>
<comment type="similarity">
    <text evidence="2 9">Belongs to the TIM21 family.</text>
</comment>
<keyword evidence="12" id="KW-1185">Reference proteome</keyword>
<evidence type="ECO:0000256" key="10">
    <source>
        <dbReference type="SAM" id="MobiDB-lite"/>
    </source>
</evidence>
<feature type="region of interest" description="Disordered" evidence="10">
    <location>
        <begin position="18"/>
        <end position="41"/>
    </location>
</feature>
<accession>A0A167MWC3</accession>
<keyword evidence="4 9" id="KW-0812">Transmembrane</keyword>
<dbReference type="InterPro" id="IPR013261">
    <property type="entry name" value="Tim21"/>
</dbReference>
<feature type="region of interest" description="Disordered" evidence="10">
    <location>
        <begin position="55"/>
        <end position="91"/>
    </location>
</feature>
<keyword evidence="9" id="KW-0653">Protein transport</keyword>
<dbReference type="OrthoDB" id="436405at2759"/>
<comment type="caution">
    <text evidence="11">The sequence shown here is derived from an EMBL/GenBank/DDBJ whole genome shotgun (WGS) entry which is preliminary data.</text>
</comment>
<comment type="subcellular location">
    <subcellularLocation>
        <location evidence="9">Mitochondrion inner membrane</location>
        <topology evidence="9">Single-pass membrane protein</topology>
    </subcellularLocation>
    <subcellularLocation>
        <location evidence="1">Mitochondrion membrane</location>
        <topology evidence="1">Single-pass membrane protein</topology>
    </subcellularLocation>
</comment>
<keyword evidence="9" id="KW-0811">Translocation</keyword>
<evidence type="ECO:0000256" key="8">
    <source>
        <dbReference type="ARBA" id="ARBA00023136"/>
    </source>
</evidence>
<dbReference type="Pfam" id="PF08294">
    <property type="entry name" value="TIM21"/>
    <property type="match status" value="1"/>
</dbReference>
<proteinExistence type="inferred from homology"/>
<dbReference type="PANTHER" id="PTHR13032">
    <property type="entry name" value="MITOCHONDRIAL IMPORT INNER MEMBRANE TRANSLOCASE SUBUNIT TIM21"/>
    <property type="match status" value="1"/>
</dbReference>
<keyword evidence="5" id="KW-0809">Transit peptide</keyword>
<name>A0A167MWC3_9HYPO</name>
<evidence type="ECO:0000256" key="9">
    <source>
        <dbReference type="RuleBase" id="RU367142"/>
    </source>
</evidence>
<reference evidence="11 12" key="1">
    <citation type="journal article" date="2016" name="Genome Biol. Evol.">
        <title>Divergent and convergent evolution of fungal pathogenicity.</title>
        <authorList>
            <person name="Shang Y."/>
            <person name="Xiao G."/>
            <person name="Zheng P."/>
            <person name="Cen K."/>
            <person name="Zhan S."/>
            <person name="Wang C."/>
        </authorList>
    </citation>
    <scope>NUCLEOTIDE SEQUENCE [LARGE SCALE GENOMIC DNA]</scope>
    <source>
        <strain evidence="11 12">RCEF 264</strain>
    </source>
</reference>
<protein>
    <recommendedName>
        <fullName evidence="3 9">Mitochondrial import inner membrane translocase subunit Tim21</fullName>
    </recommendedName>
</protein>
<sequence length="265" mass="28191">MRPPLPCYSSLAARVSAATPAAAKRRRPAAATSCAGPRSTQRAVLLSRAYATQHQRTAKPSFSSSSSSSSSSAARRRAVTPFNDDGGVPWTELSAGEKTARAAQQTFNFGLVAAGVVLTGGVVYFLYTEVFAPGSKVVQFNHAVDRIKADPQCTDVLGGRSTIAAFGEPTWNKWRRARPIASTTRTDAQGEHLLLTFYVRGERAQGTAQVHLVRQPGGGGGFVYRTFYVDVPGYERIYLENAPGSGGGDQAGGGKKTTLFGIKWS</sequence>
<dbReference type="STRING" id="1081102.A0A167MWC3"/>
<evidence type="ECO:0000313" key="12">
    <source>
        <dbReference type="Proteomes" id="UP000076874"/>
    </source>
</evidence>
<dbReference type="EMBL" id="AZHD01000022">
    <property type="protein sequence ID" value="OAA54832.1"/>
    <property type="molecule type" value="Genomic_DNA"/>
</dbReference>
<evidence type="ECO:0000313" key="11">
    <source>
        <dbReference type="EMBL" id="OAA54832.1"/>
    </source>
</evidence>
<keyword evidence="6 9" id="KW-1133">Transmembrane helix</keyword>
<evidence type="ECO:0000256" key="3">
    <source>
        <dbReference type="ARBA" id="ARBA00020726"/>
    </source>
</evidence>
<keyword evidence="9" id="KW-0999">Mitochondrion inner membrane</keyword>
<dbReference type="InterPro" id="IPR038552">
    <property type="entry name" value="Tim21_IMS_sf"/>
</dbReference>
<evidence type="ECO:0000256" key="2">
    <source>
        <dbReference type="ARBA" id="ARBA00010867"/>
    </source>
</evidence>
<evidence type="ECO:0000256" key="6">
    <source>
        <dbReference type="ARBA" id="ARBA00022989"/>
    </source>
</evidence>
<evidence type="ECO:0000256" key="5">
    <source>
        <dbReference type="ARBA" id="ARBA00022946"/>
    </source>
</evidence>
<dbReference type="Proteomes" id="UP000076874">
    <property type="component" value="Unassembled WGS sequence"/>
</dbReference>
<keyword evidence="7 9" id="KW-0496">Mitochondrion</keyword>
<dbReference type="Gene3D" id="3.10.450.320">
    <property type="entry name" value="Mitochondrial import inner membrane translocase subunit Tim21"/>
    <property type="match status" value="1"/>
</dbReference>
<keyword evidence="9" id="KW-0813">Transport</keyword>
<evidence type="ECO:0000256" key="4">
    <source>
        <dbReference type="ARBA" id="ARBA00022692"/>
    </source>
</evidence>
<dbReference type="AlphaFoldDB" id="A0A167MWC3"/>
<dbReference type="PANTHER" id="PTHR13032:SF6">
    <property type="entry name" value="MITOCHONDRIAL IMPORT INNER MEMBRANE TRANSLOCASE SUBUNIT TIM21"/>
    <property type="match status" value="1"/>
</dbReference>
<evidence type="ECO:0000256" key="7">
    <source>
        <dbReference type="ARBA" id="ARBA00023128"/>
    </source>
</evidence>
<comment type="function">
    <text evidence="9">Essential component of the TIM23 complex, a complex that mediates the translocation of transit peptide-containing proteins across the mitochondrial inner membrane.</text>
</comment>
<keyword evidence="8 9" id="KW-0472">Membrane</keyword>
<comment type="subunit">
    <text evidence="9">Component of the TIM23 complex.</text>
</comment>
<gene>
    <name evidence="11" type="ORF">SPI_08703</name>
</gene>
<dbReference type="GO" id="GO:0030150">
    <property type="term" value="P:protein import into mitochondrial matrix"/>
    <property type="evidence" value="ECO:0007669"/>
    <property type="project" value="UniProtKB-UniRule"/>
</dbReference>
<feature type="transmembrane region" description="Helical" evidence="9">
    <location>
        <begin position="107"/>
        <end position="127"/>
    </location>
</feature>
<feature type="compositionally biased region" description="Low complexity" evidence="10">
    <location>
        <begin position="63"/>
        <end position="73"/>
    </location>
</feature>
<organism evidence="11 12">
    <name type="scientific">Niveomyces insectorum RCEF 264</name>
    <dbReference type="NCBI Taxonomy" id="1081102"/>
    <lineage>
        <taxon>Eukaryota</taxon>
        <taxon>Fungi</taxon>
        <taxon>Dikarya</taxon>
        <taxon>Ascomycota</taxon>
        <taxon>Pezizomycotina</taxon>
        <taxon>Sordariomycetes</taxon>
        <taxon>Hypocreomycetidae</taxon>
        <taxon>Hypocreales</taxon>
        <taxon>Cordycipitaceae</taxon>
        <taxon>Niveomyces</taxon>
    </lineage>
</organism>